<evidence type="ECO:0000256" key="3">
    <source>
        <dbReference type="PIRSR" id="PIRSR002825-1"/>
    </source>
</evidence>
<protein>
    <submittedName>
        <fullName evidence="4">Iron compound ABC transporter periplasmic iron compound-binding protein</fullName>
    </submittedName>
</protein>
<dbReference type="InterPro" id="IPR026045">
    <property type="entry name" value="Ferric-bd"/>
</dbReference>
<evidence type="ECO:0000256" key="1">
    <source>
        <dbReference type="ARBA" id="ARBA00008520"/>
    </source>
</evidence>
<comment type="caution">
    <text evidence="4">The sequence shown here is derived from an EMBL/GenBank/DDBJ whole genome shotgun (WGS) entry which is preliminary data.</text>
</comment>
<proteinExistence type="inferred from homology"/>
<dbReference type="SUPFAM" id="SSF53850">
    <property type="entry name" value="Periplasmic binding protein-like II"/>
    <property type="match status" value="1"/>
</dbReference>
<reference evidence="4 5" key="1">
    <citation type="submission" date="2009-03" db="EMBL/GenBank/DDBJ databases">
        <authorList>
            <person name="Setubal J.C."/>
            <person name="Boyle S."/>
            <person name="Crasta O.R."/>
            <person name="Gillespie J.J."/>
            <person name="Kenyon R.W."/>
            <person name="Lu J."/>
            <person name="Mane S."/>
            <person name="Nagrani S."/>
            <person name="Shallom J.M."/>
            <person name="Shallom S."/>
            <person name="Shukla M."/>
            <person name="Snyder E.E."/>
            <person name="Sobral B.W."/>
            <person name="Wattam A.R."/>
            <person name="Will R."/>
            <person name="Williams K."/>
            <person name="Yoo H."/>
            <person name="Bruce D.H."/>
            <person name="Detter C."/>
            <person name="Munk C."/>
            <person name="Brettin T.S."/>
            <person name="Ficht T."/>
        </authorList>
    </citation>
    <scope>NUCLEOTIDE SEQUENCE [LARGE SCALE GENOMIC DNA]</scope>
    <source>
        <strain evidence="4 5">Cudo</strain>
    </source>
</reference>
<dbReference type="PANTHER" id="PTHR30006">
    <property type="entry name" value="THIAMINE-BINDING PERIPLASMIC PROTEIN-RELATED"/>
    <property type="match status" value="1"/>
</dbReference>
<feature type="binding site" evidence="3">
    <location>
        <position position="272"/>
    </location>
    <ligand>
        <name>Fe cation</name>
        <dbReference type="ChEBI" id="CHEBI:24875"/>
    </ligand>
</feature>
<keyword evidence="2" id="KW-0732">Signal</keyword>
<accession>C0GBM2</accession>
<feature type="binding site" evidence="3">
    <location>
        <position position="273"/>
    </location>
    <ligand>
        <name>Fe cation</name>
        <dbReference type="ChEBI" id="CHEBI:24875"/>
    </ligand>
</feature>
<dbReference type="GO" id="GO:0030288">
    <property type="term" value="C:outer membrane-bounded periplasmic space"/>
    <property type="evidence" value="ECO:0007669"/>
    <property type="project" value="TreeGrafter"/>
</dbReference>
<dbReference type="Gene3D" id="3.40.190.10">
    <property type="entry name" value="Periplasmic binding protein-like II"/>
    <property type="match status" value="2"/>
</dbReference>
<sequence>MPALGKGACFPRLMRDRREGASFRRCRRLIFYGRHPRYLIHILMIQNLAGSSGGKMSIIARSALALVAVTLVTGAAHADEVNLYTTREPGLIQPLLDAFKSSTGITVNTVFLKDGLAERVASEGENSPADILMTVDAGNLVDLKDKGLTQPIDSKVLKEAVPAQLRDADGDWYALSMRARVVYADKDMEIDKITYEELSDPKWKGKICIRAGQHPYNTALFADYIAHHGVAKTEEWLAGLKANLARKAAGGDRDGAKDIVGGICDLAVANSYYVGLMRSGKGGEDQKVWGEGIKVLLPTFQGGGTQVNISGAAVAKHAPHKEEAVKLLEYLVSDEAQQIYAKANYEYPVKPGAPLDPIVESFGELKIDTVPLSEIVSHRKQASELVDKVGFDN</sequence>
<name>C0GBM2_9HYPH</name>
<dbReference type="EMBL" id="ACJD01000007">
    <property type="protein sequence ID" value="EEH12723.1"/>
    <property type="molecule type" value="Genomic_DNA"/>
</dbReference>
<dbReference type="AlphaFoldDB" id="C0GBM2"/>
<keyword evidence="3" id="KW-0479">Metal-binding</keyword>
<gene>
    <name evidence="4" type="ORF">BCETI_7000149</name>
</gene>
<evidence type="ECO:0000313" key="4">
    <source>
        <dbReference type="EMBL" id="EEH12723.1"/>
    </source>
</evidence>
<dbReference type="PANTHER" id="PTHR30006:SF15">
    <property type="entry name" value="IRON-UTILIZATION PERIPLASMIC PROTEIN"/>
    <property type="match status" value="1"/>
</dbReference>
<dbReference type="CDD" id="cd13542">
    <property type="entry name" value="PBP2_FutA1_ilke"/>
    <property type="match status" value="1"/>
</dbReference>
<dbReference type="PIRSF" id="PIRSF002825">
    <property type="entry name" value="CfbpA"/>
    <property type="match status" value="1"/>
</dbReference>
<keyword evidence="3" id="KW-0408">Iron</keyword>
<organism evidence="4 5">
    <name type="scientific">Brucella ceti str. Cudo</name>
    <dbReference type="NCBI Taxonomy" id="595497"/>
    <lineage>
        <taxon>Bacteria</taxon>
        <taxon>Pseudomonadati</taxon>
        <taxon>Pseudomonadota</taxon>
        <taxon>Alphaproteobacteria</taxon>
        <taxon>Hyphomicrobiales</taxon>
        <taxon>Brucellaceae</taxon>
        <taxon>Brucella/Ochrobactrum group</taxon>
        <taxon>Brucella</taxon>
    </lineage>
</organism>
<dbReference type="GO" id="GO:0046872">
    <property type="term" value="F:metal ion binding"/>
    <property type="evidence" value="ECO:0007669"/>
    <property type="project" value="UniProtKB-KW"/>
</dbReference>
<evidence type="ECO:0000256" key="2">
    <source>
        <dbReference type="ARBA" id="ARBA00022729"/>
    </source>
</evidence>
<evidence type="ECO:0000313" key="5">
    <source>
        <dbReference type="Proteomes" id="UP000003678"/>
    </source>
</evidence>
<dbReference type="Pfam" id="PF13343">
    <property type="entry name" value="SBP_bac_6"/>
    <property type="match status" value="1"/>
</dbReference>
<dbReference type="Proteomes" id="UP000003678">
    <property type="component" value="Unassembled WGS sequence"/>
</dbReference>
<comment type="similarity">
    <text evidence="1">Belongs to the bacterial solute-binding protein 1 family.</text>
</comment>